<accession>A0A382W9T1</accession>
<evidence type="ECO:0000313" key="1">
    <source>
        <dbReference type="EMBL" id="SVD54888.1"/>
    </source>
</evidence>
<dbReference type="AlphaFoldDB" id="A0A382W9T1"/>
<name>A0A382W9T1_9ZZZZ</name>
<organism evidence="1">
    <name type="scientific">marine metagenome</name>
    <dbReference type="NCBI Taxonomy" id="408172"/>
    <lineage>
        <taxon>unclassified sequences</taxon>
        <taxon>metagenomes</taxon>
        <taxon>ecological metagenomes</taxon>
    </lineage>
</organism>
<dbReference type="EMBL" id="UINC01157734">
    <property type="protein sequence ID" value="SVD54888.1"/>
    <property type="molecule type" value="Genomic_DNA"/>
</dbReference>
<sequence length="62" mass="6883">MRVKHALRDVGHQLRSVIIHVCGLDLSAGDWARLYGEPKRVSITALRLGLNVLDDTYAGRQA</sequence>
<reference evidence="1" key="1">
    <citation type="submission" date="2018-05" db="EMBL/GenBank/DDBJ databases">
        <authorList>
            <person name="Lanie J.A."/>
            <person name="Ng W.-L."/>
            <person name="Kazmierczak K.M."/>
            <person name="Andrzejewski T.M."/>
            <person name="Davidsen T.M."/>
            <person name="Wayne K.J."/>
            <person name="Tettelin H."/>
            <person name="Glass J.I."/>
            <person name="Rusch D."/>
            <person name="Podicherti R."/>
            <person name="Tsui H.-C.T."/>
            <person name="Winkler M.E."/>
        </authorList>
    </citation>
    <scope>NUCLEOTIDE SEQUENCE</scope>
</reference>
<protein>
    <submittedName>
        <fullName evidence="1">Uncharacterized protein</fullName>
    </submittedName>
</protein>
<proteinExistence type="predicted"/>
<gene>
    <name evidence="1" type="ORF">METZ01_LOCUS407742</name>
</gene>